<name>A0AAW2RXF4_SESRA</name>
<feature type="region of interest" description="Disordered" evidence="1">
    <location>
        <begin position="40"/>
        <end position="65"/>
    </location>
</feature>
<gene>
    <name evidence="2" type="ORF">Sradi_2847200</name>
</gene>
<evidence type="ECO:0000313" key="2">
    <source>
        <dbReference type="EMBL" id="KAL0384529.1"/>
    </source>
</evidence>
<sequence>MESSLTDLEIDAVMQLIQLSGASPTDFRVFWVNFSAERDEEEEGSAGEALSSSSIGEEKCSDEEALPRRKTKYGSLLDIYTKTRPLINNRPKKRARF</sequence>
<protein>
    <submittedName>
        <fullName evidence="2">Uncharacterized protein</fullName>
    </submittedName>
</protein>
<reference evidence="2" key="2">
    <citation type="journal article" date="2024" name="Plant">
        <title>Genomic evolution and insights into agronomic trait innovations of Sesamum species.</title>
        <authorList>
            <person name="Miao H."/>
            <person name="Wang L."/>
            <person name="Qu L."/>
            <person name="Liu H."/>
            <person name="Sun Y."/>
            <person name="Le M."/>
            <person name="Wang Q."/>
            <person name="Wei S."/>
            <person name="Zheng Y."/>
            <person name="Lin W."/>
            <person name="Duan Y."/>
            <person name="Cao H."/>
            <person name="Xiong S."/>
            <person name="Wang X."/>
            <person name="Wei L."/>
            <person name="Li C."/>
            <person name="Ma Q."/>
            <person name="Ju M."/>
            <person name="Zhao R."/>
            <person name="Li G."/>
            <person name="Mu C."/>
            <person name="Tian Q."/>
            <person name="Mei H."/>
            <person name="Zhang T."/>
            <person name="Gao T."/>
            <person name="Zhang H."/>
        </authorList>
    </citation>
    <scope>NUCLEOTIDE SEQUENCE</scope>
    <source>
        <strain evidence="2">G02</strain>
    </source>
</reference>
<dbReference type="EMBL" id="JACGWJ010000012">
    <property type="protein sequence ID" value="KAL0384529.1"/>
    <property type="molecule type" value="Genomic_DNA"/>
</dbReference>
<proteinExistence type="predicted"/>
<evidence type="ECO:0000256" key="1">
    <source>
        <dbReference type="SAM" id="MobiDB-lite"/>
    </source>
</evidence>
<organism evidence="2">
    <name type="scientific">Sesamum radiatum</name>
    <name type="common">Black benniseed</name>
    <dbReference type="NCBI Taxonomy" id="300843"/>
    <lineage>
        <taxon>Eukaryota</taxon>
        <taxon>Viridiplantae</taxon>
        <taxon>Streptophyta</taxon>
        <taxon>Embryophyta</taxon>
        <taxon>Tracheophyta</taxon>
        <taxon>Spermatophyta</taxon>
        <taxon>Magnoliopsida</taxon>
        <taxon>eudicotyledons</taxon>
        <taxon>Gunneridae</taxon>
        <taxon>Pentapetalae</taxon>
        <taxon>asterids</taxon>
        <taxon>lamiids</taxon>
        <taxon>Lamiales</taxon>
        <taxon>Pedaliaceae</taxon>
        <taxon>Sesamum</taxon>
    </lineage>
</organism>
<feature type="compositionally biased region" description="Low complexity" evidence="1">
    <location>
        <begin position="46"/>
        <end position="55"/>
    </location>
</feature>
<dbReference type="AlphaFoldDB" id="A0AAW2RXF4"/>
<accession>A0AAW2RXF4</accession>
<reference evidence="2" key="1">
    <citation type="submission" date="2020-06" db="EMBL/GenBank/DDBJ databases">
        <authorList>
            <person name="Li T."/>
            <person name="Hu X."/>
            <person name="Zhang T."/>
            <person name="Song X."/>
            <person name="Zhang H."/>
            <person name="Dai N."/>
            <person name="Sheng W."/>
            <person name="Hou X."/>
            <person name="Wei L."/>
        </authorList>
    </citation>
    <scope>NUCLEOTIDE SEQUENCE</scope>
    <source>
        <strain evidence="2">G02</strain>
        <tissue evidence="2">Leaf</tissue>
    </source>
</reference>
<comment type="caution">
    <text evidence="2">The sequence shown here is derived from an EMBL/GenBank/DDBJ whole genome shotgun (WGS) entry which is preliminary data.</text>
</comment>